<dbReference type="Proteomes" id="UP000034462">
    <property type="component" value="Unassembled WGS sequence"/>
</dbReference>
<proteinExistence type="predicted"/>
<dbReference type="AlphaFoldDB" id="A0A837IPW6"/>
<reference evidence="1 2" key="1">
    <citation type="journal article" date="2015" name="Nature">
        <title>rRNA introns, odd ribosomes, and small enigmatic genomes across a large radiation of phyla.</title>
        <authorList>
            <person name="Brown C.T."/>
            <person name="Hug L.A."/>
            <person name="Thomas B.C."/>
            <person name="Sharon I."/>
            <person name="Castelle C.J."/>
            <person name="Singh A."/>
            <person name="Wilkins M.J."/>
            <person name="Williams K.H."/>
            <person name="Banfield J.F."/>
        </authorList>
    </citation>
    <scope>NUCLEOTIDE SEQUENCE [LARGE SCALE GENOMIC DNA]</scope>
</reference>
<comment type="caution">
    <text evidence="1">The sequence shown here is derived from an EMBL/GenBank/DDBJ whole genome shotgun (WGS) entry which is preliminary data.</text>
</comment>
<accession>A0A837IPW6</accession>
<evidence type="ECO:0000313" key="2">
    <source>
        <dbReference type="Proteomes" id="UP000034462"/>
    </source>
</evidence>
<dbReference type="EMBL" id="LCPH01000002">
    <property type="protein sequence ID" value="KKU93318.1"/>
    <property type="molecule type" value="Genomic_DNA"/>
</dbReference>
<organism evidence="1 2">
    <name type="scientific">Candidatus Yanofskybacteria bacterium GW2011_GWC1_48_11</name>
    <dbReference type="NCBI Taxonomy" id="1619027"/>
    <lineage>
        <taxon>Bacteria</taxon>
        <taxon>Candidatus Yanofskyibacteriota</taxon>
    </lineage>
</organism>
<evidence type="ECO:0000313" key="1">
    <source>
        <dbReference type="EMBL" id="KKU93318.1"/>
    </source>
</evidence>
<sequence length="98" mass="10966">MVYLLKQLFNVASLENDSRSAVSQSSPWVCSIRPSKTRGAQTPQKAKQFAFCARSSMVEQWPFKPLVEGPSPSGRTNPRSVYATKNRHACHAGFLFVY</sequence>
<gene>
    <name evidence="1" type="ORF">UY25_C0002G0042</name>
</gene>
<name>A0A837IPW6_9BACT</name>
<protein>
    <submittedName>
        <fullName evidence="1">Uncharacterized protein</fullName>
    </submittedName>
</protein>